<dbReference type="InterPro" id="IPR006768">
    <property type="entry name" value="Cwf19-like_C_dom-1"/>
</dbReference>
<evidence type="ECO:0000259" key="5">
    <source>
        <dbReference type="Pfam" id="PF04677"/>
    </source>
</evidence>
<evidence type="ECO:0000256" key="1">
    <source>
        <dbReference type="ARBA" id="ARBA00006795"/>
    </source>
</evidence>
<evidence type="ECO:0000256" key="3">
    <source>
        <dbReference type="SAM" id="MobiDB-lite"/>
    </source>
</evidence>
<comment type="caution">
    <text evidence="6">The sequence shown here is derived from an EMBL/GenBank/DDBJ whole genome shotgun (WGS) entry which is preliminary data.</text>
</comment>
<dbReference type="GO" id="GO:0000398">
    <property type="term" value="P:mRNA splicing, via spliceosome"/>
    <property type="evidence" value="ECO:0007669"/>
    <property type="project" value="TreeGrafter"/>
</dbReference>
<dbReference type="Pfam" id="PF04677">
    <property type="entry name" value="CwfJ_C_1"/>
    <property type="match status" value="1"/>
</dbReference>
<dbReference type="SUPFAM" id="SSF54197">
    <property type="entry name" value="HIT-like"/>
    <property type="match status" value="1"/>
</dbReference>
<feature type="coiled-coil region" evidence="2">
    <location>
        <begin position="93"/>
        <end position="127"/>
    </location>
</feature>
<proteinExistence type="inferred from homology"/>
<keyword evidence="2" id="KW-0175">Coiled coil</keyword>
<evidence type="ECO:0000313" key="6">
    <source>
        <dbReference type="EMBL" id="CAD2181121.1"/>
    </source>
</evidence>
<evidence type="ECO:0000259" key="4">
    <source>
        <dbReference type="Pfam" id="PF04676"/>
    </source>
</evidence>
<sequence>MKRTYLLRRPKDDDEEEDFYSQEAVKAKPIDPHLARNLGPTFAAGKDFVRASQKSQNEFYGNQKVMEASTSGGGGIEKQFRQMTHDERNNLSASIIKAELKGDKEKVEKLKRRLEEGIIEIKSKNGEAGQEKNGEKKSVILMEMDRKSGLTKPAVASNKSNKTADNSNNNKQQIMGVLEEEYSKQSSLDDMLAEEKRTTAEDQLSMFNQAAEIFSQNRQDEEGFFDDTLDSRKKRKTDKADSQQRQTMIKEHKFVERTLDSCSKCIESRLFEKHAVIATGKKTYLSVINWDGLSPEHCYITTMEHYSSCLVLDEDVWEEIQFWMKSLVNMWREDEEDQDCVFFENARDIHEQKHMSIECVPLPREIGDLSPIYFKKAIMESEKEWSVNKKLIDLSKNPRQSQGVRGLVPKGFPYFAVYFGLQPGYAHVIEKEKNFPVNFAQEIIGGMLDLHYKHWKNPKKQSFNEIKIKREQLRQKFSKYDWTEKNSTSLLDNEKEDEKEEEKN</sequence>
<dbReference type="InterPro" id="IPR040194">
    <property type="entry name" value="Cwf19-like"/>
</dbReference>
<accession>A0A6V7W404</accession>
<dbReference type="InterPro" id="IPR036265">
    <property type="entry name" value="HIT-like_sf"/>
</dbReference>
<dbReference type="PANTHER" id="PTHR12072">
    <property type="entry name" value="CWF19, CELL CYCLE CONTROL PROTEIN"/>
    <property type="match status" value="1"/>
</dbReference>
<feature type="region of interest" description="Disordered" evidence="3">
    <location>
        <begin position="224"/>
        <end position="246"/>
    </location>
</feature>
<evidence type="ECO:0000256" key="2">
    <source>
        <dbReference type="SAM" id="Coils"/>
    </source>
</evidence>
<dbReference type="OrthoDB" id="2113965at2759"/>
<feature type="region of interest" description="Disordered" evidence="3">
    <location>
        <begin position="149"/>
        <end position="171"/>
    </location>
</feature>
<feature type="compositionally biased region" description="Polar residues" evidence="3">
    <location>
        <begin position="157"/>
        <end position="171"/>
    </location>
</feature>
<dbReference type="Proteomes" id="UP000580250">
    <property type="component" value="Unassembled WGS sequence"/>
</dbReference>
<dbReference type="InterPro" id="IPR006767">
    <property type="entry name" value="Cwf19-like_C_dom-2"/>
</dbReference>
<protein>
    <submittedName>
        <fullName evidence="6">Uncharacterized protein</fullName>
    </submittedName>
</protein>
<comment type="similarity">
    <text evidence="1">Belongs to the CWF19 family.</text>
</comment>
<dbReference type="GO" id="GO:0071014">
    <property type="term" value="C:post-mRNA release spliceosomal complex"/>
    <property type="evidence" value="ECO:0007669"/>
    <property type="project" value="TreeGrafter"/>
</dbReference>
<dbReference type="EMBL" id="CAJEWN010000391">
    <property type="protein sequence ID" value="CAD2181121.1"/>
    <property type="molecule type" value="Genomic_DNA"/>
</dbReference>
<dbReference type="AlphaFoldDB" id="A0A6V7W404"/>
<evidence type="ECO:0000313" key="7">
    <source>
        <dbReference type="Proteomes" id="UP000580250"/>
    </source>
</evidence>
<reference evidence="6 7" key="1">
    <citation type="submission" date="2020-08" db="EMBL/GenBank/DDBJ databases">
        <authorList>
            <person name="Koutsovoulos G."/>
            <person name="Danchin GJ E."/>
        </authorList>
    </citation>
    <scope>NUCLEOTIDE SEQUENCE [LARGE SCALE GENOMIC DNA]</scope>
</reference>
<name>A0A6V7W404_MELEN</name>
<feature type="domain" description="Cwf19-like protein C-terminal" evidence="4">
    <location>
        <begin position="384"/>
        <end position="483"/>
    </location>
</feature>
<organism evidence="6 7">
    <name type="scientific">Meloidogyne enterolobii</name>
    <name type="common">Root-knot nematode worm</name>
    <name type="synonym">Meloidogyne mayaguensis</name>
    <dbReference type="NCBI Taxonomy" id="390850"/>
    <lineage>
        <taxon>Eukaryota</taxon>
        <taxon>Metazoa</taxon>
        <taxon>Ecdysozoa</taxon>
        <taxon>Nematoda</taxon>
        <taxon>Chromadorea</taxon>
        <taxon>Rhabditida</taxon>
        <taxon>Tylenchina</taxon>
        <taxon>Tylenchomorpha</taxon>
        <taxon>Tylenchoidea</taxon>
        <taxon>Meloidogynidae</taxon>
        <taxon>Meloidogyninae</taxon>
        <taxon>Meloidogyne</taxon>
    </lineage>
</organism>
<dbReference type="Pfam" id="PF04676">
    <property type="entry name" value="CwfJ_C_2"/>
    <property type="match status" value="1"/>
</dbReference>
<feature type="domain" description="Cwf19-like C-terminal" evidence="5">
    <location>
        <begin position="250"/>
        <end position="375"/>
    </location>
</feature>
<gene>
    <name evidence="6" type="ORF">MENT_LOCUS33246</name>
</gene>
<dbReference type="PANTHER" id="PTHR12072:SF5">
    <property type="entry name" value="CWF19-LIKE PROTEIN 2"/>
    <property type="match status" value="1"/>
</dbReference>